<dbReference type="InterPro" id="IPR011009">
    <property type="entry name" value="Kinase-like_dom_sf"/>
</dbReference>
<dbReference type="InterPro" id="IPR001245">
    <property type="entry name" value="Ser-Thr/Tyr_kinase_cat_dom"/>
</dbReference>
<dbReference type="OMA" id="ESHEYYH"/>
<dbReference type="InParanoid" id="D8RTP7"/>
<evidence type="ECO:0000256" key="1">
    <source>
        <dbReference type="SAM" id="MobiDB-lite"/>
    </source>
</evidence>
<dbReference type="PANTHER" id="PTHR45927">
    <property type="entry name" value="LYSM-DOMAIN RECEPTOR-LIKE KINASE-RELATED"/>
    <property type="match status" value="1"/>
</dbReference>
<dbReference type="PANTHER" id="PTHR45927:SF6">
    <property type="entry name" value="PROTEIN LYK5"/>
    <property type="match status" value="1"/>
</dbReference>
<name>D8RTP7_SELML</name>
<dbReference type="eggNOG" id="ENOG502QSFN">
    <property type="taxonomic scope" value="Eukaryota"/>
</dbReference>
<dbReference type="SUPFAM" id="SSF56112">
    <property type="entry name" value="Protein kinase-like (PK-like)"/>
    <property type="match status" value="1"/>
</dbReference>
<feature type="non-terminal residue" evidence="5">
    <location>
        <position position="539"/>
    </location>
</feature>
<dbReference type="HOGENOM" id="CLU_000288_99_1_1"/>
<dbReference type="Gene3D" id="1.10.510.10">
    <property type="entry name" value="Transferase(Phosphotransferase) domain 1"/>
    <property type="match status" value="2"/>
</dbReference>
<reference evidence="5 6" key="1">
    <citation type="journal article" date="2011" name="Science">
        <title>The Selaginella genome identifies genetic changes associated with the evolution of vascular plants.</title>
        <authorList>
            <person name="Banks J.A."/>
            <person name="Nishiyama T."/>
            <person name="Hasebe M."/>
            <person name="Bowman J.L."/>
            <person name="Gribskov M."/>
            <person name="dePamphilis C."/>
            <person name="Albert V.A."/>
            <person name="Aono N."/>
            <person name="Aoyama T."/>
            <person name="Ambrose B.A."/>
            <person name="Ashton N.W."/>
            <person name="Axtell M.J."/>
            <person name="Barker E."/>
            <person name="Barker M.S."/>
            <person name="Bennetzen J.L."/>
            <person name="Bonawitz N.D."/>
            <person name="Chapple C."/>
            <person name="Cheng C."/>
            <person name="Correa L.G."/>
            <person name="Dacre M."/>
            <person name="DeBarry J."/>
            <person name="Dreyer I."/>
            <person name="Elias M."/>
            <person name="Engstrom E.M."/>
            <person name="Estelle M."/>
            <person name="Feng L."/>
            <person name="Finet C."/>
            <person name="Floyd S.K."/>
            <person name="Frommer W.B."/>
            <person name="Fujita T."/>
            <person name="Gramzow L."/>
            <person name="Gutensohn M."/>
            <person name="Harholt J."/>
            <person name="Hattori M."/>
            <person name="Heyl A."/>
            <person name="Hirai T."/>
            <person name="Hiwatashi Y."/>
            <person name="Ishikawa M."/>
            <person name="Iwata M."/>
            <person name="Karol K.G."/>
            <person name="Koehler B."/>
            <person name="Kolukisaoglu U."/>
            <person name="Kubo M."/>
            <person name="Kurata T."/>
            <person name="Lalonde S."/>
            <person name="Li K."/>
            <person name="Li Y."/>
            <person name="Litt A."/>
            <person name="Lyons E."/>
            <person name="Manning G."/>
            <person name="Maruyama T."/>
            <person name="Michael T.P."/>
            <person name="Mikami K."/>
            <person name="Miyazaki S."/>
            <person name="Morinaga S."/>
            <person name="Murata T."/>
            <person name="Mueller-Roeber B."/>
            <person name="Nelson D.R."/>
            <person name="Obara M."/>
            <person name="Oguri Y."/>
            <person name="Olmstead R.G."/>
            <person name="Onodera N."/>
            <person name="Petersen B.L."/>
            <person name="Pils B."/>
            <person name="Prigge M."/>
            <person name="Rensing S.A."/>
            <person name="Riano-Pachon D.M."/>
            <person name="Roberts A.W."/>
            <person name="Sato Y."/>
            <person name="Scheller H.V."/>
            <person name="Schulz B."/>
            <person name="Schulz C."/>
            <person name="Shakirov E.V."/>
            <person name="Shibagaki N."/>
            <person name="Shinohara N."/>
            <person name="Shippen D.E."/>
            <person name="Soerensen I."/>
            <person name="Sotooka R."/>
            <person name="Sugimoto N."/>
            <person name="Sugita M."/>
            <person name="Sumikawa N."/>
            <person name="Tanurdzic M."/>
            <person name="Theissen G."/>
            <person name="Ulvskov P."/>
            <person name="Wakazuki S."/>
            <person name="Weng J.K."/>
            <person name="Willats W.W."/>
            <person name="Wipf D."/>
            <person name="Wolf P.G."/>
            <person name="Yang L."/>
            <person name="Zimmer A.D."/>
            <person name="Zhu Q."/>
            <person name="Mitros T."/>
            <person name="Hellsten U."/>
            <person name="Loque D."/>
            <person name="Otillar R."/>
            <person name="Salamov A."/>
            <person name="Schmutz J."/>
            <person name="Shapiro H."/>
            <person name="Lindquist E."/>
            <person name="Lucas S."/>
            <person name="Rokhsar D."/>
            <person name="Grigoriev I.V."/>
        </authorList>
    </citation>
    <scope>NUCLEOTIDE SEQUENCE [LARGE SCALE GENOMIC DNA]</scope>
</reference>
<dbReference type="Pfam" id="PF07714">
    <property type="entry name" value="PK_Tyr_Ser-Thr"/>
    <property type="match status" value="1"/>
</dbReference>
<feature type="domain" description="LysM" evidence="4">
    <location>
        <begin position="14"/>
        <end position="58"/>
    </location>
</feature>
<evidence type="ECO:0000259" key="4">
    <source>
        <dbReference type="PROSITE" id="PS51782"/>
    </source>
</evidence>
<protein>
    <recommendedName>
        <fullName evidence="7">Protein kinase domain-containing protein</fullName>
    </recommendedName>
</protein>
<dbReference type="GO" id="GO:0005524">
    <property type="term" value="F:ATP binding"/>
    <property type="evidence" value="ECO:0007669"/>
    <property type="project" value="InterPro"/>
</dbReference>
<dbReference type="FunCoup" id="D8RTP7">
    <property type="interactions" value="294"/>
</dbReference>
<keyword evidence="2" id="KW-0812">Transmembrane</keyword>
<dbReference type="EMBL" id="GL377589">
    <property type="protein sequence ID" value="EFJ24716.1"/>
    <property type="molecule type" value="Genomic_DNA"/>
</dbReference>
<feature type="domain" description="LysM" evidence="4">
    <location>
        <begin position="73"/>
        <end position="120"/>
    </location>
</feature>
<keyword evidence="6" id="KW-1185">Reference proteome</keyword>
<feature type="non-terminal residue" evidence="5">
    <location>
        <position position="1"/>
    </location>
</feature>
<sequence>YSCVSNSTSCQAYAAYRALQGDTLQSVGLRFRLSVEQLAEASQIAQSATLVPDQVLLIPLNCSCASGRSQFNATYIIQSGDTLYLVSNGTFQGLTTYQAVERANPLAVPTNLQPGDSIVFPIRCACPSSAQVAAGVTSLVTYSIWPGEILDGIARAWNVSRTRLASDNTVSGSATLSPAAPPPANNPPNNSPSPDSSSSSGSNTGMYVGIAVACVAAVLLVVLALVIFYRRRPRKVTKASSYAEPSKEQPSPHAPLLAGMHGLVDSERPVVFSYEELCDATNNFSASHLIQGSVYRGILRKQLVAIKEMKGGTTSQELKILCKVHHSNLVKLIGICSGDDKLFLVYEYADNGSLSSCLHNRTPAATAIWNTRLQVAMDVATGLEYIHDYTKPSFVHKDVKSSNILLDANLRAKVANFGMARLYLTHGFVTTKVDVYAFGVVLLELFTGREAILSTGTGSEKQYLADAFVKLTDGFAGDDNDEKIEKLKHWADPILDNAVPWDIALNFVEVARSCVDADPDARPNTKDVTFKLSKLLESS</sequence>
<dbReference type="PROSITE" id="PS51782">
    <property type="entry name" value="LYSM"/>
    <property type="match status" value="2"/>
</dbReference>
<dbReference type="SMART" id="SM00257">
    <property type="entry name" value="LysM"/>
    <property type="match status" value="2"/>
</dbReference>
<dbReference type="PROSITE" id="PS00108">
    <property type="entry name" value="PROTEIN_KINASE_ST"/>
    <property type="match status" value="1"/>
</dbReference>
<dbReference type="PROSITE" id="PS50011">
    <property type="entry name" value="PROTEIN_KINASE_DOM"/>
    <property type="match status" value="1"/>
</dbReference>
<feature type="domain" description="Protein kinase" evidence="3">
    <location>
        <begin position="280"/>
        <end position="536"/>
    </location>
</feature>
<evidence type="ECO:0008006" key="7">
    <source>
        <dbReference type="Google" id="ProtNLM"/>
    </source>
</evidence>
<feature type="transmembrane region" description="Helical" evidence="2">
    <location>
        <begin position="206"/>
        <end position="229"/>
    </location>
</feature>
<dbReference type="InterPro" id="IPR056561">
    <property type="entry name" value="NFP_LYK_LysM1"/>
</dbReference>
<evidence type="ECO:0000313" key="6">
    <source>
        <dbReference type="Proteomes" id="UP000001514"/>
    </source>
</evidence>
<feature type="region of interest" description="Disordered" evidence="1">
    <location>
        <begin position="238"/>
        <end position="258"/>
    </location>
</feature>
<dbReference type="CDD" id="cd00118">
    <property type="entry name" value="LysM"/>
    <property type="match status" value="2"/>
</dbReference>
<dbReference type="Pfam" id="PF23446">
    <property type="entry name" value="LysM1_NFP_LYK"/>
    <property type="match status" value="1"/>
</dbReference>
<dbReference type="GO" id="GO:0004672">
    <property type="term" value="F:protein kinase activity"/>
    <property type="evidence" value="ECO:0007669"/>
    <property type="project" value="InterPro"/>
</dbReference>
<dbReference type="SMART" id="SM00220">
    <property type="entry name" value="S_TKc"/>
    <property type="match status" value="1"/>
</dbReference>
<dbReference type="InterPro" id="IPR008271">
    <property type="entry name" value="Ser/Thr_kinase_AS"/>
</dbReference>
<dbReference type="Gramene" id="EFJ24716">
    <property type="protein sequence ID" value="EFJ24716"/>
    <property type="gene ID" value="SELMODRAFT_11327"/>
</dbReference>
<organism evidence="6">
    <name type="scientific">Selaginella moellendorffii</name>
    <name type="common">Spikemoss</name>
    <dbReference type="NCBI Taxonomy" id="88036"/>
    <lineage>
        <taxon>Eukaryota</taxon>
        <taxon>Viridiplantae</taxon>
        <taxon>Streptophyta</taxon>
        <taxon>Embryophyta</taxon>
        <taxon>Tracheophyta</taxon>
        <taxon>Lycopodiopsida</taxon>
        <taxon>Selaginellales</taxon>
        <taxon>Selaginellaceae</taxon>
        <taxon>Selaginella</taxon>
    </lineage>
</organism>
<keyword evidence="2" id="KW-0472">Membrane</keyword>
<dbReference type="InterPro" id="IPR036779">
    <property type="entry name" value="LysM_dom_sf"/>
</dbReference>
<dbReference type="SUPFAM" id="SSF54106">
    <property type="entry name" value="LysM domain"/>
    <property type="match status" value="1"/>
</dbReference>
<dbReference type="InterPro" id="IPR000719">
    <property type="entry name" value="Prot_kinase_dom"/>
</dbReference>
<evidence type="ECO:0000313" key="5">
    <source>
        <dbReference type="EMBL" id="EFJ24716.1"/>
    </source>
</evidence>
<gene>
    <name evidence="5" type="ORF">SELMODRAFT_11327</name>
</gene>
<dbReference type="Pfam" id="PF23457">
    <property type="entry name" value="LysM2_NFP"/>
    <property type="match status" value="1"/>
</dbReference>
<feature type="region of interest" description="Disordered" evidence="1">
    <location>
        <begin position="168"/>
        <end position="200"/>
    </location>
</feature>
<evidence type="ECO:0000259" key="3">
    <source>
        <dbReference type="PROSITE" id="PS50011"/>
    </source>
</evidence>
<evidence type="ECO:0000256" key="2">
    <source>
        <dbReference type="SAM" id="Phobius"/>
    </source>
</evidence>
<proteinExistence type="predicted"/>
<accession>D8RTP7</accession>
<dbReference type="KEGG" id="smo:SELMODRAFT_11327"/>
<dbReference type="AlphaFoldDB" id="D8RTP7"/>
<feature type="compositionally biased region" description="Pro residues" evidence="1">
    <location>
        <begin position="179"/>
        <end position="191"/>
    </location>
</feature>
<keyword evidence="2" id="KW-1133">Transmembrane helix</keyword>
<dbReference type="Gene3D" id="3.30.200.20">
    <property type="entry name" value="Phosphorylase Kinase, domain 1"/>
    <property type="match status" value="1"/>
</dbReference>
<dbReference type="InterPro" id="IPR059143">
    <property type="entry name" value="NFP_LysM2"/>
</dbReference>
<dbReference type="InterPro" id="IPR052611">
    <property type="entry name" value="Plant_RLK_LysM"/>
</dbReference>
<dbReference type="Proteomes" id="UP000001514">
    <property type="component" value="Unassembled WGS sequence"/>
</dbReference>
<dbReference type="GO" id="GO:0005886">
    <property type="term" value="C:plasma membrane"/>
    <property type="evidence" value="ECO:0007669"/>
    <property type="project" value="UniProtKB-ARBA"/>
</dbReference>
<dbReference type="Gene3D" id="3.10.350.10">
    <property type="entry name" value="LysM domain"/>
    <property type="match status" value="2"/>
</dbReference>
<dbReference type="InterPro" id="IPR018392">
    <property type="entry name" value="LysM"/>
</dbReference>